<keyword evidence="2" id="KW-1185">Reference proteome</keyword>
<reference evidence="2" key="1">
    <citation type="submission" date="2013-01" db="EMBL/GenBank/DDBJ databases">
        <title>Draft Genome Sequence of a Mulberry Tree, Morus notabilis C.K. Schneid.</title>
        <authorList>
            <person name="He N."/>
            <person name="Zhao S."/>
        </authorList>
    </citation>
    <scope>NUCLEOTIDE SEQUENCE</scope>
</reference>
<dbReference type="Proteomes" id="UP000030645">
    <property type="component" value="Unassembled WGS sequence"/>
</dbReference>
<protein>
    <submittedName>
        <fullName evidence="1">Uncharacterized protein</fullName>
    </submittedName>
</protein>
<sequence length="81" mass="9689">MEENLKSRGEKKFWSSYYKFHEFDLLSCRLKGQVTESLKIQREPWKLTNKIVTREVKGSDLCKVTEHSRIRLQESSAELQR</sequence>
<evidence type="ECO:0000313" key="2">
    <source>
        <dbReference type="Proteomes" id="UP000030645"/>
    </source>
</evidence>
<evidence type="ECO:0000313" key="1">
    <source>
        <dbReference type="EMBL" id="EXB89624.1"/>
    </source>
</evidence>
<accession>W9S5E9</accession>
<name>W9S5E9_9ROSA</name>
<gene>
    <name evidence="1" type="ORF">L484_018725</name>
</gene>
<dbReference type="AlphaFoldDB" id="W9S5E9"/>
<organism evidence="1 2">
    <name type="scientific">Morus notabilis</name>
    <dbReference type="NCBI Taxonomy" id="981085"/>
    <lineage>
        <taxon>Eukaryota</taxon>
        <taxon>Viridiplantae</taxon>
        <taxon>Streptophyta</taxon>
        <taxon>Embryophyta</taxon>
        <taxon>Tracheophyta</taxon>
        <taxon>Spermatophyta</taxon>
        <taxon>Magnoliopsida</taxon>
        <taxon>eudicotyledons</taxon>
        <taxon>Gunneridae</taxon>
        <taxon>Pentapetalae</taxon>
        <taxon>rosids</taxon>
        <taxon>fabids</taxon>
        <taxon>Rosales</taxon>
        <taxon>Moraceae</taxon>
        <taxon>Moreae</taxon>
        <taxon>Morus</taxon>
    </lineage>
</organism>
<dbReference type="EMBL" id="KE345012">
    <property type="protein sequence ID" value="EXB89624.1"/>
    <property type="molecule type" value="Genomic_DNA"/>
</dbReference>
<proteinExistence type="predicted"/>